<dbReference type="GO" id="GO:0000287">
    <property type="term" value="F:magnesium ion binding"/>
    <property type="evidence" value="ECO:0007669"/>
    <property type="project" value="UniProtKB-UniRule"/>
</dbReference>
<evidence type="ECO:0000256" key="1">
    <source>
        <dbReference type="ARBA" id="ARBA00022490"/>
    </source>
</evidence>
<sequence>MSEEKISSKVRGWFITGTDTGVGKTRIACLLLEALAREGRCAVGMKPVASGCRQTAAGLRNEDAERLLAVSGVPADYADVNPYALGSACAPHIAAHEMGIEIELEKILGSFRRLQQKSPWVVVEGVGGWMAPLGERLTMANVARAMHLPVILVVGLRLGCLNHALLTVSAIRREQLPLAGWIANQIDPAMTRVDENIAALKEKIKAPMLVRFPYRLPGIHHVESPLVLPETIMYLTQKTD</sequence>
<evidence type="ECO:0000256" key="3">
    <source>
        <dbReference type="ARBA" id="ARBA00022723"/>
    </source>
</evidence>
<comment type="caution">
    <text evidence="8">Lacks conserved residue(s) required for the propagation of feature annotation.</text>
</comment>
<evidence type="ECO:0000256" key="4">
    <source>
        <dbReference type="ARBA" id="ARBA00022741"/>
    </source>
</evidence>
<proteinExistence type="inferred from homology"/>
<keyword evidence="7 8" id="KW-0460">Magnesium</keyword>
<feature type="binding site" evidence="8">
    <location>
        <position position="63"/>
    </location>
    <ligand>
        <name>ATP</name>
        <dbReference type="ChEBI" id="CHEBI:30616"/>
    </ligand>
</feature>
<evidence type="ECO:0000313" key="10">
    <source>
        <dbReference type="Proteomes" id="UP000179037"/>
    </source>
</evidence>
<dbReference type="Proteomes" id="UP000179037">
    <property type="component" value="Unassembled WGS sequence"/>
</dbReference>
<comment type="subcellular location">
    <subcellularLocation>
        <location evidence="8">Cytoplasm</location>
    </subcellularLocation>
</comment>
<accession>A0A1F6U4L8</accession>
<gene>
    <name evidence="8" type="primary">bioD</name>
    <name evidence="9" type="ORF">A3A87_09115</name>
</gene>
<dbReference type="UniPathway" id="UPA00078">
    <property type="reaction ID" value="UER00161"/>
</dbReference>
<dbReference type="GO" id="GO:0005524">
    <property type="term" value="F:ATP binding"/>
    <property type="evidence" value="ECO:0007669"/>
    <property type="project" value="UniProtKB-UniRule"/>
</dbReference>
<comment type="function">
    <text evidence="8">Catalyzes a mechanistically unusual reaction, the ATP-dependent insertion of CO2 between the N7 and N8 nitrogen atoms of 7,8-diaminopelargonic acid (DAPA, also called 7,8-diammoniononanoate) to form a ureido ring.</text>
</comment>
<dbReference type="EC" id="6.3.3.3" evidence="8"/>
<comment type="cofactor">
    <cofactor evidence="8">
        <name>Mg(2+)</name>
        <dbReference type="ChEBI" id="CHEBI:18420"/>
    </cofactor>
</comment>
<dbReference type="PANTHER" id="PTHR43210">
    <property type="entry name" value="DETHIOBIOTIN SYNTHETASE"/>
    <property type="match status" value="1"/>
</dbReference>
<dbReference type="HAMAP" id="MF_00336">
    <property type="entry name" value="BioD"/>
    <property type="match status" value="1"/>
</dbReference>
<evidence type="ECO:0000256" key="7">
    <source>
        <dbReference type="ARBA" id="ARBA00022842"/>
    </source>
</evidence>
<dbReference type="InterPro" id="IPR027417">
    <property type="entry name" value="P-loop_NTPase"/>
</dbReference>
<feature type="binding site" evidence="8">
    <location>
        <position position="25"/>
    </location>
    <ligand>
        <name>Mg(2+)</name>
        <dbReference type="ChEBI" id="CHEBI:18420"/>
    </ligand>
</feature>
<organism evidence="9 10">
    <name type="scientific">Candidatus Muproteobacteria bacterium RIFCSPLOWO2_01_FULL_60_18</name>
    <dbReference type="NCBI Taxonomy" id="1817768"/>
    <lineage>
        <taxon>Bacteria</taxon>
        <taxon>Pseudomonadati</taxon>
        <taxon>Pseudomonadota</taxon>
        <taxon>Candidatus Muproteobacteria</taxon>
    </lineage>
</organism>
<feature type="binding site" evidence="8">
    <location>
        <position position="50"/>
    </location>
    <ligand>
        <name>substrate</name>
    </ligand>
</feature>
<dbReference type="PANTHER" id="PTHR43210:SF5">
    <property type="entry name" value="DETHIOBIOTIN SYNTHETASE"/>
    <property type="match status" value="1"/>
</dbReference>
<reference evidence="9 10" key="1">
    <citation type="journal article" date="2016" name="Nat. Commun.">
        <title>Thousands of microbial genomes shed light on interconnected biogeochemical processes in an aquifer system.</title>
        <authorList>
            <person name="Anantharaman K."/>
            <person name="Brown C.T."/>
            <person name="Hug L.A."/>
            <person name="Sharon I."/>
            <person name="Castelle C.J."/>
            <person name="Probst A.J."/>
            <person name="Thomas B.C."/>
            <person name="Singh A."/>
            <person name="Wilkins M.J."/>
            <person name="Karaoz U."/>
            <person name="Brodie E.L."/>
            <person name="Williams K.H."/>
            <person name="Hubbard S.S."/>
            <person name="Banfield J.F."/>
        </authorList>
    </citation>
    <scope>NUCLEOTIDE SEQUENCE [LARGE SCALE GENOMIC DNA]</scope>
</reference>
<dbReference type="Gene3D" id="3.40.50.300">
    <property type="entry name" value="P-loop containing nucleotide triphosphate hydrolases"/>
    <property type="match status" value="1"/>
</dbReference>
<evidence type="ECO:0000313" key="9">
    <source>
        <dbReference type="EMBL" id="OGI52297.1"/>
    </source>
</evidence>
<dbReference type="AlphaFoldDB" id="A0A1F6U4L8"/>
<keyword evidence="3 8" id="KW-0479">Metal-binding</keyword>
<feature type="binding site" evidence="8">
    <location>
        <begin position="124"/>
        <end position="127"/>
    </location>
    <ligand>
        <name>ATP</name>
        <dbReference type="ChEBI" id="CHEBI:30616"/>
    </ligand>
</feature>
<dbReference type="PIRSF" id="PIRSF006755">
    <property type="entry name" value="DTB_synth"/>
    <property type="match status" value="1"/>
</dbReference>
<dbReference type="STRING" id="1817768.A3A87_09115"/>
<keyword evidence="5 8" id="KW-0093">Biotin biosynthesis</keyword>
<feature type="binding site" evidence="8">
    <location>
        <position position="63"/>
    </location>
    <ligand>
        <name>Mg(2+)</name>
        <dbReference type="ChEBI" id="CHEBI:18420"/>
    </ligand>
</feature>
<keyword evidence="1 8" id="KW-0963">Cytoplasm</keyword>
<keyword evidence="2 8" id="KW-0436">Ligase</keyword>
<evidence type="ECO:0000256" key="2">
    <source>
        <dbReference type="ARBA" id="ARBA00022598"/>
    </source>
</evidence>
<dbReference type="GO" id="GO:0004141">
    <property type="term" value="F:dethiobiotin synthase activity"/>
    <property type="evidence" value="ECO:0007669"/>
    <property type="project" value="UniProtKB-UniRule"/>
</dbReference>
<protein>
    <recommendedName>
        <fullName evidence="8">ATP-dependent dethiobiotin synthetase BioD</fullName>
        <ecNumber evidence="8">6.3.3.3</ecNumber>
    </recommendedName>
    <alternativeName>
        <fullName evidence="8">DTB synthetase</fullName>
        <shortName evidence="8">DTBS</shortName>
    </alternativeName>
    <alternativeName>
        <fullName evidence="8">Dethiobiotin synthase</fullName>
    </alternativeName>
</protein>
<dbReference type="FunFam" id="3.40.50.300:FF:000292">
    <property type="entry name" value="ATP-dependent dethiobiotin synthetase BioD"/>
    <property type="match status" value="1"/>
</dbReference>
<name>A0A1F6U4L8_9PROT</name>
<comment type="pathway">
    <text evidence="8">Cofactor biosynthesis; biotin biosynthesis; biotin from 7,8-diaminononanoate: step 1/2.</text>
</comment>
<comment type="subunit">
    <text evidence="8">Homodimer.</text>
</comment>
<dbReference type="CDD" id="cd03109">
    <property type="entry name" value="DTBS"/>
    <property type="match status" value="1"/>
</dbReference>
<feature type="binding site" evidence="8">
    <location>
        <begin position="184"/>
        <end position="185"/>
    </location>
    <ligand>
        <name>ATP</name>
        <dbReference type="ChEBI" id="CHEBI:30616"/>
    </ligand>
</feature>
<dbReference type="InterPro" id="IPR004472">
    <property type="entry name" value="DTB_synth_BioD"/>
</dbReference>
<evidence type="ECO:0000256" key="6">
    <source>
        <dbReference type="ARBA" id="ARBA00022840"/>
    </source>
</evidence>
<feature type="binding site" evidence="8">
    <location>
        <position position="124"/>
    </location>
    <ligand>
        <name>Mg(2+)</name>
        <dbReference type="ChEBI" id="CHEBI:18420"/>
    </ligand>
</feature>
<dbReference type="GO" id="GO:0009102">
    <property type="term" value="P:biotin biosynthetic process"/>
    <property type="evidence" value="ECO:0007669"/>
    <property type="project" value="UniProtKB-UniRule"/>
</dbReference>
<keyword evidence="6 8" id="KW-0067">ATP-binding</keyword>
<dbReference type="Pfam" id="PF13500">
    <property type="entry name" value="AAA_26"/>
    <property type="match status" value="1"/>
</dbReference>
<keyword evidence="4 8" id="KW-0547">Nucleotide-binding</keyword>
<dbReference type="GO" id="GO:0042803">
    <property type="term" value="F:protein homodimerization activity"/>
    <property type="evidence" value="ECO:0007669"/>
    <property type="project" value="UniProtKB-ARBA"/>
</dbReference>
<comment type="similarity">
    <text evidence="8">Belongs to the dethiobiotin synthetase family.</text>
</comment>
<dbReference type="EMBL" id="MFTC01000020">
    <property type="protein sequence ID" value="OGI52297.1"/>
    <property type="molecule type" value="Genomic_DNA"/>
</dbReference>
<dbReference type="SUPFAM" id="SSF52540">
    <property type="entry name" value="P-loop containing nucleoside triphosphate hydrolases"/>
    <property type="match status" value="1"/>
</dbReference>
<dbReference type="GO" id="GO:0005829">
    <property type="term" value="C:cytosol"/>
    <property type="evidence" value="ECO:0007669"/>
    <property type="project" value="TreeGrafter"/>
</dbReference>
<dbReference type="NCBIfam" id="TIGR00347">
    <property type="entry name" value="bioD"/>
    <property type="match status" value="1"/>
</dbReference>
<comment type="caution">
    <text evidence="9">The sequence shown here is derived from an EMBL/GenBank/DDBJ whole genome shotgun (WGS) entry which is preliminary data.</text>
</comment>
<evidence type="ECO:0000256" key="5">
    <source>
        <dbReference type="ARBA" id="ARBA00022756"/>
    </source>
</evidence>
<evidence type="ECO:0000256" key="8">
    <source>
        <dbReference type="HAMAP-Rule" id="MF_00336"/>
    </source>
</evidence>
<comment type="catalytic activity">
    <reaction evidence="8">
        <text>(7R,8S)-7,8-diammoniononanoate + CO2 + ATP = (4R,5S)-dethiobiotin + ADP + phosphate + 3 H(+)</text>
        <dbReference type="Rhea" id="RHEA:15805"/>
        <dbReference type="ChEBI" id="CHEBI:15378"/>
        <dbReference type="ChEBI" id="CHEBI:16526"/>
        <dbReference type="ChEBI" id="CHEBI:30616"/>
        <dbReference type="ChEBI" id="CHEBI:43474"/>
        <dbReference type="ChEBI" id="CHEBI:149469"/>
        <dbReference type="ChEBI" id="CHEBI:149473"/>
        <dbReference type="ChEBI" id="CHEBI:456216"/>
        <dbReference type="EC" id="6.3.3.3"/>
    </reaction>
</comment>
<feature type="active site" evidence="8">
    <location>
        <position position="46"/>
    </location>
</feature>